<dbReference type="AlphaFoldDB" id="A0A6J6BEQ4"/>
<reference evidence="2" key="1">
    <citation type="submission" date="2020-05" db="EMBL/GenBank/DDBJ databases">
        <authorList>
            <person name="Chiriac C."/>
            <person name="Salcher M."/>
            <person name="Ghai R."/>
            <person name="Kavagutti S V."/>
        </authorList>
    </citation>
    <scope>NUCLEOTIDE SEQUENCE</scope>
</reference>
<evidence type="ECO:0000256" key="1">
    <source>
        <dbReference type="SAM" id="MobiDB-lite"/>
    </source>
</evidence>
<name>A0A6J6BEQ4_9ZZZZ</name>
<proteinExistence type="predicted"/>
<protein>
    <submittedName>
        <fullName evidence="2">Unannotated protein</fullName>
    </submittedName>
</protein>
<dbReference type="EMBL" id="CAEZSD010000107">
    <property type="protein sequence ID" value="CAB4537147.1"/>
    <property type="molecule type" value="Genomic_DNA"/>
</dbReference>
<feature type="region of interest" description="Disordered" evidence="1">
    <location>
        <begin position="41"/>
        <end position="86"/>
    </location>
</feature>
<evidence type="ECO:0000313" key="2">
    <source>
        <dbReference type="EMBL" id="CAB4537147.1"/>
    </source>
</evidence>
<sequence>MSSSKNQRAVTGLLSRAGVTPKFHDVRPLDEKLMVITGAQEPTGVPYIPPIVERKSPQGGSRSGGANRRGAGKSGGYRGGNSRRGR</sequence>
<gene>
    <name evidence="2" type="ORF">UFOPK1399_00846</name>
</gene>
<accession>A0A6J6BEQ4</accession>
<organism evidence="2">
    <name type="scientific">freshwater metagenome</name>
    <dbReference type="NCBI Taxonomy" id="449393"/>
    <lineage>
        <taxon>unclassified sequences</taxon>
        <taxon>metagenomes</taxon>
        <taxon>ecological metagenomes</taxon>
    </lineage>
</organism>